<dbReference type="Pfam" id="PF22480">
    <property type="entry name" value="DUF6984"/>
    <property type="match status" value="1"/>
</dbReference>
<dbReference type="AlphaFoldDB" id="A0AAW6RNA9"/>
<organism evidence="2 3">
    <name type="scientific">Ottowia cancrivicina</name>
    <dbReference type="NCBI Taxonomy" id="3040346"/>
    <lineage>
        <taxon>Bacteria</taxon>
        <taxon>Pseudomonadati</taxon>
        <taxon>Pseudomonadota</taxon>
        <taxon>Betaproteobacteria</taxon>
        <taxon>Burkholderiales</taxon>
        <taxon>Comamonadaceae</taxon>
        <taxon>Ottowia</taxon>
    </lineage>
</organism>
<dbReference type="RefSeq" id="WP_279525111.1">
    <property type="nucleotide sequence ID" value="NZ_JARVII010000033.1"/>
</dbReference>
<evidence type="ECO:0000259" key="1">
    <source>
        <dbReference type="Pfam" id="PF22480"/>
    </source>
</evidence>
<accession>A0AAW6RNA9</accession>
<gene>
    <name evidence="2" type="ORF">QB898_11820</name>
</gene>
<reference evidence="2 3" key="1">
    <citation type="submission" date="2023-04" db="EMBL/GenBank/DDBJ databases">
        <title>Ottowia paracancer sp. nov., isolated from human stomach.</title>
        <authorList>
            <person name="Song Y."/>
        </authorList>
    </citation>
    <scope>NUCLEOTIDE SEQUENCE [LARGE SCALE GENOMIC DNA]</scope>
    <source>
        <strain evidence="2 3">10c7w1</strain>
    </source>
</reference>
<feature type="domain" description="DUF6984" evidence="1">
    <location>
        <begin position="99"/>
        <end position="195"/>
    </location>
</feature>
<comment type="caution">
    <text evidence="2">The sequence shown here is derived from an EMBL/GenBank/DDBJ whole genome shotgun (WGS) entry which is preliminary data.</text>
</comment>
<sequence>MIPELKFEYIADVSNEYAYICVHRGEELSNPFMEIRINDDRSLDFIIYQSNKDVWISLEEMNLIVNKAQIFLKKAIRDNESEKKWDKWPDGLTHNAATMRKMTSREIAFINGLLKGTRWHERYASALANMWVNDIGDKGGSLRFRPNHANSSYDKVIAEYDFKDTDGVDVTAYLTVDNHDDLYELEIVKQSLSAVSVLPELK</sequence>
<evidence type="ECO:0000313" key="2">
    <source>
        <dbReference type="EMBL" id="MDG9700387.1"/>
    </source>
</evidence>
<evidence type="ECO:0000313" key="3">
    <source>
        <dbReference type="Proteomes" id="UP001237156"/>
    </source>
</evidence>
<name>A0AAW6RNA9_9BURK</name>
<keyword evidence="3" id="KW-1185">Reference proteome</keyword>
<dbReference type="InterPro" id="IPR054253">
    <property type="entry name" value="DUF6984"/>
</dbReference>
<protein>
    <recommendedName>
        <fullName evidence="1">DUF6984 domain-containing protein</fullName>
    </recommendedName>
</protein>
<dbReference type="Proteomes" id="UP001237156">
    <property type="component" value="Unassembled WGS sequence"/>
</dbReference>
<proteinExistence type="predicted"/>
<dbReference type="EMBL" id="JARVII010000033">
    <property type="protein sequence ID" value="MDG9700387.1"/>
    <property type="molecule type" value="Genomic_DNA"/>
</dbReference>